<dbReference type="InterPro" id="IPR010736">
    <property type="entry name" value="SHIPPO-rpt"/>
</dbReference>
<feature type="region of interest" description="Disordered" evidence="1">
    <location>
        <begin position="27"/>
        <end position="54"/>
    </location>
</feature>
<feature type="compositionally biased region" description="Basic and acidic residues" evidence="1">
    <location>
        <begin position="31"/>
        <end position="44"/>
    </location>
</feature>
<accession>A0A1R2CAX1</accession>
<dbReference type="Proteomes" id="UP000187209">
    <property type="component" value="Unassembled WGS sequence"/>
</dbReference>
<dbReference type="EMBL" id="MPUH01000215">
    <property type="protein sequence ID" value="OMJ86151.1"/>
    <property type="molecule type" value="Genomic_DNA"/>
</dbReference>
<keyword evidence="4" id="KW-1185">Reference proteome</keyword>
<evidence type="ECO:0000313" key="2">
    <source>
        <dbReference type="EMBL" id="OMJ86151.1"/>
    </source>
</evidence>
<gene>
    <name evidence="2" type="ORF">SteCoe_12427</name>
    <name evidence="3" type="ORF">SteCoe_7072</name>
</gene>
<evidence type="ECO:0000313" key="3">
    <source>
        <dbReference type="EMBL" id="OMJ90575.1"/>
    </source>
</evidence>
<dbReference type="AlphaFoldDB" id="A0A1R2CAX1"/>
<evidence type="ECO:0000256" key="1">
    <source>
        <dbReference type="SAM" id="MobiDB-lite"/>
    </source>
</evidence>
<proteinExistence type="predicted"/>
<dbReference type="EMBL" id="MPUH01000100">
    <property type="protein sequence ID" value="OMJ90575.1"/>
    <property type="molecule type" value="Genomic_DNA"/>
</dbReference>
<evidence type="ECO:0000313" key="4">
    <source>
        <dbReference type="Proteomes" id="UP000187209"/>
    </source>
</evidence>
<dbReference type="Pfam" id="PF07004">
    <property type="entry name" value="SHIPPO-rpt"/>
    <property type="match status" value="1"/>
</dbReference>
<organism evidence="2 4">
    <name type="scientific">Stentor coeruleus</name>
    <dbReference type="NCBI Taxonomy" id="5963"/>
    <lineage>
        <taxon>Eukaryota</taxon>
        <taxon>Sar</taxon>
        <taxon>Alveolata</taxon>
        <taxon>Ciliophora</taxon>
        <taxon>Postciliodesmatophora</taxon>
        <taxon>Heterotrichea</taxon>
        <taxon>Heterotrichida</taxon>
        <taxon>Stentoridae</taxon>
        <taxon>Stentor</taxon>
    </lineage>
</organism>
<dbReference type="OrthoDB" id="320318at2759"/>
<protein>
    <submittedName>
        <fullName evidence="2">Uncharacterized protein</fullName>
    </submittedName>
</protein>
<sequence>MMDVGRSEWGIEGYTIAKTPMIIQKSAVISPDKRNGPSREEKIKASSPDPTKYADTYEKSHQKYWRKACGKFYKSKKITYLEQQTLRSKSNPGPGAYLKKDLDKENFSKHSQLGRFDKSERLSFLTTVESYAEEVPSCWKYETGQVRKIQSTRWIKPKAEKKIEKSDVGPGKNWEGVDKALVKTMNSSPKYSFPKSKEPHTINSKSFANKTPGVGSYKESDKAFFKHLTKRIRTAVILPYKLKSFTDTVTKNAAKTPGPGAYNIIPVLKK</sequence>
<reference evidence="2 4" key="1">
    <citation type="submission" date="2016-11" db="EMBL/GenBank/DDBJ databases">
        <title>The macronuclear genome of Stentor coeruleus: a giant cell with tiny introns.</title>
        <authorList>
            <person name="Slabodnick M."/>
            <person name="Ruby J.G."/>
            <person name="Reiff S.B."/>
            <person name="Swart E.C."/>
            <person name="Gosai S."/>
            <person name="Prabakaran S."/>
            <person name="Witkowska E."/>
            <person name="Larue G.E."/>
            <person name="Fisher S."/>
            <person name="Freeman R.M."/>
            <person name="Gunawardena J."/>
            <person name="Chu W."/>
            <person name="Stover N.A."/>
            <person name="Gregory B.D."/>
            <person name="Nowacki M."/>
            <person name="Derisi J."/>
            <person name="Roy S.W."/>
            <person name="Marshall W.F."/>
            <person name="Sood P."/>
        </authorList>
    </citation>
    <scope>NUCLEOTIDE SEQUENCE [LARGE SCALE GENOMIC DNA]</scope>
    <source>
        <strain evidence="2">WM001</strain>
    </source>
</reference>
<comment type="caution">
    <text evidence="2">The sequence shown here is derived from an EMBL/GenBank/DDBJ whole genome shotgun (WGS) entry which is preliminary data.</text>
</comment>
<name>A0A1R2CAX1_9CILI</name>